<dbReference type="PIRSF" id="PIRSF029826">
    <property type="entry name" value="UCP029826_pph"/>
    <property type="match status" value="1"/>
</dbReference>
<name>A0ABN2PXF9_9PSEU</name>
<gene>
    <name evidence="1" type="ORF">GCM10009754_00530</name>
</gene>
<dbReference type="InterPro" id="IPR052555">
    <property type="entry name" value="dCTP_Pyrophosphatase"/>
</dbReference>
<evidence type="ECO:0000313" key="1">
    <source>
        <dbReference type="EMBL" id="GAA1937397.1"/>
    </source>
</evidence>
<comment type="caution">
    <text evidence="1">The sequence shown here is derived from an EMBL/GenBank/DDBJ whole genome shotgun (WGS) entry which is preliminary data.</text>
</comment>
<accession>A0ABN2PXF9</accession>
<dbReference type="CDD" id="cd11537">
    <property type="entry name" value="NTP-PPase_RS21-C6_like"/>
    <property type="match status" value="1"/>
</dbReference>
<evidence type="ECO:0000313" key="2">
    <source>
        <dbReference type="Proteomes" id="UP001501116"/>
    </source>
</evidence>
<reference evidence="1 2" key="1">
    <citation type="journal article" date="2019" name="Int. J. Syst. Evol. Microbiol.">
        <title>The Global Catalogue of Microorganisms (GCM) 10K type strain sequencing project: providing services to taxonomists for standard genome sequencing and annotation.</title>
        <authorList>
            <consortium name="The Broad Institute Genomics Platform"/>
            <consortium name="The Broad Institute Genome Sequencing Center for Infectious Disease"/>
            <person name="Wu L."/>
            <person name="Ma J."/>
        </authorList>
    </citation>
    <scope>NUCLEOTIDE SEQUENCE [LARGE SCALE GENOMIC DNA]</scope>
    <source>
        <strain evidence="1 2">JCM 14545</strain>
    </source>
</reference>
<dbReference type="SUPFAM" id="SSF101386">
    <property type="entry name" value="all-alpha NTP pyrophosphatases"/>
    <property type="match status" value="1"/>
</dbReference>
<dbReference type="Proteomes" id="UP001501116">
    <property type="component" value="Unassembled WGS sequence"/>
</dbReference>
<protein>
    <submittedName>
        <fullName evidence="1">Nucleotide pyrophosphohydrolase</fullName>
    </submittedName>
</protein>
<keyword evidence="2" id="KW-1185">Reference proteome</keyword>
<proteinExistence type="predicted"/>
<dbReference type="EMBL" id="BAAANN010000001">
    <property type="protein sequence ID" value="GAA1937397.1"/>
    <property type="molecule type" value="Genomic_DNA"/>
</dbReference>
<dbReference type="PANTHER" id="PTHR46523:SF1">
    <property type="entry name" value="DCTP PYROPHOSPHATASE 1"/>
    <property type="match status" value="1"/>
</dbReference>
<dbReference type="InterPro" id="IPR025984">
    <property type="entry name" value="DCTPP"/>
</dbReference>
<organism evidence="1 2">
    <name type="scientific">Amycolatopsis minnesotensis</name>
    <dbReference type="NCBI Taxonomy" id="337894"/>
    <lineage>
        <taxon>Bacteria</taxon>
        <taxon>Bacillati</taxon>
        <taxon>Actinomycetota</taxon>
        <taxon>Actinomycetes</taxon>
        <taxon>Pseudonocardiales</taxon>
        <taxon>Pseudonocardiaceae</taxon>
        <taxon>Amycolatopsis</taxon>
    </lineage>
</organism>
<sequence>MRAALAEFVDQREWRQFHTPKNLAMALAGEAGELVTLFQWLTPEEAERIMEDPQTATQVRHEIADVLSYLIRLADVLDIDLAAVLQEKIRLNEQRYPVHLARGTADKYDRLPTDGDC</sequence>
<dbReference type="Pfam" id="PF12643">
    <property type="entry name" value="MazG-like"/>
    <property type="match status" value="1"/>
</dbReference>
<dbReference type="PANTHER" id="PTHR46523">
    <property type="entry name" value="DCTP PYROPHOSPHATASE 1"/>
    <property type="match status" value="1"/>
</dbReference>
<dbReference type="Gene3D" id="1.10.287.1080">
    <property type="entry name" value="MazG-like"/>
    <property type="match status" value="1"/>
</dbReference>